<keyword evidence="5" id="KW-0030">Aminoacyl-tRNA synthetase</keyword>
<gene>
    <name evidence="7" type="ORF">WPS_14240</name>
</gene>
<dbReference type="KEGG" id="vab:WPS_14240"/>
<keyword evidence="4" id="KW-0648">Protein biosynthesis</keyword>
<dbReference type="SUPFAM" id="SSF48163">
    <property type="entry name" value="An anticodon-binding domain of class I aminoacyl-tRNA synthetases"/>
    <property type="match status" value="1"/>
</dbReference>
<dbReference type="EMBL" id="AP025523">
    <property type="protein sequence ID" value="BDE06148.1"/>
    <property type="molecule type" value="Genomic_DNA"/>
</dbReference>
<accession>A0AAN2C9M7</accession>
<dbReference type="InterPro" id="IPR008925">
    <property type="entry name" value="aa_tRNA-synth_I_cd-bd_sf"/>
</dbReference>
<protein>
    <submittedName>
        <fullName evidence="7">Uncharacterized protein</fullName>
    </submittedName>
</protein>
<keyword evidence="2" id="KW-0547">Nucleotide-binding</keyword>
<sequence>MQAHRLLEDPIPAAAHRWIDTFLDAYPGGFSSVRDALAAVAELRDEAVTLPALELERLRHRQVLFFLDAVSQYVDDQPELRGLPLDADLTTIGSEFGLAAADALGAVRMALTGKADGPPLEFLFPLLGHDRIMIRIGAVSSHILHGRGLEPIKFGPGGVPFETIQPQRPGAETGEPHEGS</sequence>
<evidence type="ECO:0000256" key="3">
    <source>
        <dbReference type="ARBA" id="ARBA00022840"/>
    </source>
</evidence>
<dbReference type="AlphaFoldDB" id="A0AAN2C9M7"/>
<dbReference type="GO" id="GO:0006412">
    <property type="term" value="P:translation"/>
    <property type="evidence" value="ECO:0007669"/>
    <property type="project" value="UniProtKB-KW"/>
</dbReference>
<keyword evidence="8" id="KW-1185">Reference proteome</keyword>
<keyword evidence="1" id="KW-0436">Ligase</keyword>
<evidence type="ECO:0000256" key="4">
    <source>
        <dbReference type="ARBA" id="ARBA00022917"/>
    </source>
</evidence>
<dbReference type="GO" id="GO:0005524">
    <property type="term" value="F:ATP binding"/>
    <property type="evidence" value="ECO:0007669"/>
    <property type="project" value="UniProtKB-KW"/>
</dbReference>
<proteinExistence type="predicted"/>
<organism evidence="7 8">
    <name type="scientific">Vulcanimicrobium alpinum</name>
    <dbReference type="NCBI Taxonomy" id="3016050"/>
    <lineage>
        <taxon>Bacteria</taxon>
        <taxon>Bacillati</taxon>
        <taxon>Vulcanimicrobiota</taxon>
        <taxon>Vulcanimicrobiia</taxon>
        <taxon>Vulcanimicrobiales</taxon>
        <taxon>Vulcanimicrobiaceae</taxon>
        <taxon>Vulcanimicrobium</taxon>
    </lineage>
</organism>
<evidence type="ECO:0000256" key="2">
    <source>
        <dbReference type="ARBA" id="ARBA00022741"/>
    </source>
</evidence>
<dbReference type="GO" id="GO:0004812">
    <property type="term" value="F:aminoacyl-tRNA ligase activity"/>
    <property type="evidence" value="ECO:0007669"/>
    <property type="project" value="UniProtKB-KW"/>
</dbReference>
<reference evidence="7 8" key="1">
    <citation type="journal article" date="2022" name="ISME Commun">
        <title>Vulcanimicrobium alpinus gen. nov. sp. nov., the first cultivated representative of the candidate phylum 'Eremiobacterota', is a metabolically versatile aerobic anoxygenic phototroph.</title>
        <authorList>
            <person name="Yabe S."/>
            <person name="Muto K."/>
            <person name="Abe K."/>
            <person name="Yokota A."/>
            <person name="Staudigel H."/>
            <person name="Tebo B.M."/>
        </authorList>
    </citation>
    <scope>NUCLEOTIDE SEQUENCE [LARGE SCALE GENOMIC DNA]</scope>
    <source>
        <strain evidence="7 8">WC8-2</strain>
    </source>
</reference>
<evidence type="ECO:0000256" key="1">
    <source>
        <dbReference type="ARBA" id="ARBA00022598"/>
    </source>
</evidence>
<dbReference type="GO" id="GO:0000049">
    <property type="term" value="F:tRNA binding"/>
    <property type="evidence" value="ECO:0007669"/>
    <property type="project" value="InterPro"/>
</dbReference>
<name>A0AAN2C9M7_UNVUL</name>
<dbReference type="InterPro" id="IPR020751">
    <property type="entry name" value="aa-tRNA-synth_I_codon-bd_sub2"/>
</dbReference>
<evidence type="ECO:0000313" key="8">
    <source>
        <dbReference type="Proteomes" id="UP001317532"/>
    </source>
</evidence>
<feature type="region of interest" description="Disordered" evidence="6">
    <location>
        <begin position="160"/>
        <end position="180"/>
    </location>
</feature>
<dbReference type="Gene3D" id="1.10.10.350">
    <property type="match status" value="1"/>
</dbReference>
<evidence type="ECO:0000313" key="7">
    <source>
        <dbReference type="EMBL" id="BDE06148.1"/>
    </source>
</evidence>
<dbReference type="Proteomes" id="UP001317532">
    <property type="component" value="Chromosome"/>
</dbReference>
<evidence type="ECO:0000256" key="6">
    <source>
        <dbReference type="SAM" id="MobiDB-lite"/>
    </source>
</evidence>
<evidence type="ECO:0000256" key="5">
    <source>
        <dbReference type="ARBA" id="ARBA00023146"/>
    </source>
</evidence>
<keyword evidence="3" id="KW-0067">ATP-binding</keyword>